<dbReference type="AlphaFoldDB" id="A0A6C0M204"/>
<protein>
    <submittedName>
        <fullName evidence="1">Uncharacterized protein</fullName>
    </submittedName>
</protein>
<evidence type="ECO:0000313" key="1">
    <source>
        <dbReference type="EMBL" id="QHU36325.1"/>
    </source>
</evidence>
<organism evidence="1">
    <name type="scientific">viral metagenome</name>
    <dbReference type="NCBI Taxonomy" id="1070528"/>
    <lineage>
        <taxon>unclassified sequences</taxon>
        <taxon>metagenomes</taxon>
        <taxon>organismal metagenomes</taxon>
    </lineage>
</organism>
<sequence length="121" mass="14362">MHQQKALLKTELAQMSTLLKYLENKWSIKKRKDAYILKQGNGSKITCTSSYLDLNPNDEYEIKQIQLLTFLYNALDDGWNIKKHVCDPNKYVFVKTHNGRREIYEDDEYLTKFIKGNLRLQ</sequence>
<name>A0A6C0M204_9ZZZZ</name>
<accession>A0A6C0M204</accession>
<dbReference type="EMBL" id="MN740634">
    <property type="protein sequence ID" value="QHU36325.1"/>
    <property type="molecule type" value="Genomic_DNA"/>
</dbReference>
<proteinExistence type="predicted"/>
<reference evidence="1" key="1">
    <citation type="journal article" date="2020" name="Nature">
        <title>Giant virus diversity and host interactions through global metagenomics.</title>
        <authorList>
            <person name="Schulz F."/>
            <person name="Roux S."/>
            <person name="Paez-Espino D."/>
            <person name="Jungbluth S."/>
            <person name="Walsh D.A."/>
            <person name="Denef V.J."/>
            <person name="McMahon K.D."/>
            <person name="Konstantinidis K.T."/>
            <person name="Eloe-Fadrosh E.A."/>
            <person name="Kyrpides N.C."/>
            <person name="Woyke T."/>
        </authorList>
    </citation>
    <scope>NUCLEOTIDE SEQUENCE</scope>
    <source>
        <strain evidence="1">GVMAG-S-1035124-57</strain>
    </source>
</reference>